<evidence type="ECO:0000313" key="1">
    <source>
        <dbReference type="EMBL" id="DAD70717.1"/>
    </source>
</evidence>
<accession>A0A8S5LKW5</accession>
<organism evidence="1">
    <name type="scientific">Siphoviridae sp. ctKcB20</name>
    <dbReference type="NCBI Taxonomy" id="2827568"/>
    <lineage>
        <taxon>Viruses</taxon>
        <taxon>Duplodnaviria</taxon>
        <taxon>Heunggongvirae</taxon>
        <taxon>Uroviricota</taxon>
        <taxon>Caudoviricetes</taxon>
    </lineage>
</organism>
<dbReference type="EMBL" id="BK015870">
    <property type="protein sequence ID" value="DAD70717.1"/>
    <property type="molecule type" value="Genomic_DNA"/>
</dbReference>
<name>A0A8S5LKW5_9CAUD</name>
<reference evidence="1" key="1">
    <citation type="journal article" date="2021" name="Proc. Natl. Acad. Sci. U.S.A.">
        <title>A Catalog of Tens of Thousands of Viruses from Human Metagenomes Reveals Hidden Associations with Chronic Diseases.</title>
        <authorList>
            <person name="Tisza M.J."/>
            <person name="Buck C.B."/>
        </authorList>
    </citation>
    <scope>NUCLEOTIDE SEQUENCE</scope>
    <source>
        <strain evidence="1">CtKcB20</strain>
    </source>
</reference>
<sequence length="31" mass="3659">MTKSISYGIIQMWLRDWAISITVLHCEPPRI</sequence>
<proteinExistence type="predicted"/>
<protein>
    <submittedName>
        <fullName evidence="1">Uncharacterized protein</fullName>
    </submittedName>
</protein>